<dbReference type="EMBL" id="BMAU01021229">
    <property type="protein sequence ID" value="GFY01608.1"/>
    <property type="molecule type" value="Genomic_DNA"/>
</dbReference>
<reference evidence="1" key="1">
    <citation type="submission" date="2020-08" db="EMBL/GenBank/DDBJ databases">
        <title>Multicomponent nature underlies the extraordinary mechanical properties of spider dragline silk.</title>
        <authorList>
            <person name="Kono N."/>
            <person name="Nakamura H."/>
            <person name="Mori M."/>
            <person name="Yoshida Y."/>
            <person name="Ohtoshi R."/>
            <person name="Malay A.D."/>
            <person name="Moran D.A.P."/>
            <person name="Tomita M."/>
            <person name="Numata K."/>
            <person name="Arakawa K."/>
        </authorList>
    </citation>
    <scope>NUCLEOTIDE SEQUENCE</scope>
</reference>
<name>A0A8X6S6Z1_TRICX</name>
<evidence type="ECO:0000313" key="1">
    <source>
        <dbReference type="EMBL" id="GFY01608.1"/>
    </source>
</evidence>
<proteinExistence type="predicted"/>
<gene>
    <name evidence="1" type="ORF">TNCV_2607921</name>
</gene>
<keyword evidence="2" id="KW-1185">Reference proteome</keyword>
<comment type="caution">
    <text evidence="1">The sequence shown here is derived from an EMBL/GenBank/DDBJ whole genome shotgun (WGS) entry which is preliminary data.</text>
</comment>
<organism evidence="1 2">
    <name type="scientific">Trichonephila clavipes</name>
    <name type="common">Golden silk orbweaver</name>
    <name type="synonym">Nephila clavipes</name>
    <dbReference type="NCBI Taxonomy" id="2585209"/>
    <lineage>
        <taxon>Eukaryota</taxon>
        <taxon>Metazoa</taxon>
        <taxon>Ecdysozoa</taxon>
        <taxon>Arthropoda</taxon>
        <taxon>Chelicerata</taxon>
        <taxon>Arachnida</taxon>
        <taxon>Araneae</taxon>
        <taxon>Araneomorphae</taxon>
        <taxon>Entelegynae</taxon>
        <taxon>Araneoidea</taxon>
        <taxon>Nephilidae</taxon>
        <taxon>Trichonephila</taxon>
    </lineage>
</organism>
<accession>A0A8X6S6Z1</accession>
<dbReference type="AlphaFoldDB" id="A0A8X6S6Z1"/>
<protein>
    <submittedName>
        <fullName evidence="1">Uncharacterized protein</fullName>
    </submittedName>
</protein>
<dbReference type="Proteomes" id="UP000887159">
    <property type="component" value="Unassembled WGS sequence"/>
</dbReference>
<sequence>MVNSTTAALLHGRFRKKVNEFSSLINALVSKLPISEIKAPPRRCTPEITASTRWCQIKFSSRKRGEMAPTLFGASFRKRVSRRGMKLFALVSLYPSIERTSVTHCQTNCNIYSQAFGSVVYVYFNQ</sequence>
<evidence type="ECO:0000313" key="2">
    <source>
        <dbReference type="Proteomes" id="UP000887159"/>
    </source>
</evidence>